<dbReference type="Proteomes" id="UP000504638">
    <property type="component" value="Unplaced"/>
</dbReference>
<dbReference type="RefSeq" id="XP_033529867.1">
    <property type="nucleotide sequence ID" value="XM_033682632.1"/>
</dbReference>
<dbReference type="InterPro" id="IPR036412">
    <property type="entry name" value="HAD-like_sf"/>
</dbReference>
<dbReference type="Pfam" id="PF00702">
    <property type="entry name" value="Hydrolase"/>
    <property type="match status" value="1"/>
</dbReference>
<protein>
    <submittedName>
        <fullName evidence="1 3">HAD superfamily hydrolase</fullName>
    </submittedName>
</protein>
<dbReference type="InterPro" id="IPR006439">
    <property type="entry name" value="HAD-SF_hydro_IA"/>
</dbReference>
<dbReference type="Gene3D" id="3.40.50.1000">
    <property type="entry name" value="HAD superfamily/HAD-like"/>
    <property type="match status" value="1"/>
</dbReference>
<name>A0A6G1FR75_9PEZI</name>
<reference evidence="3" key="2">
    <citation type="submission" date="2020-04" db="EMBL/GenBank/DDBJ databases">
        <authorList>
            <consortium name="NCBI Genome Project"/>
        </authorList>
    </citation>
    <scope>NUCLEOTIDE SEQUENCE</scope>
    <source>
        <strain evidence="3">CBS 781.70</strain>
    </source>
</reference>
<dbReference type="GO" id="GO:0016791">
    <property type="term" value="F:phosphatase activity"/>
    <property type="evidence" value="ECO:0007669"/>
    <property type="project" value="UniProtKB-ARBA"/>
</dbReference>
<reference evidence="3" key="3">
    <citation type="submission" date="2025-04" db="UniProtKB">
        <authorList>
            <consortium name="RefSeq"/>
        </authorList>
    </citation>
    <scope>IDENTIFICATION</scope>
    <source>
        <strain evidence="3">CBS 781.70</strain>
    </source>
</reference>
<evidence type="ECO:0000313" key="2">
    <source>
        <dbReference type="Proteomes" id="UP000504638"/>
    </source>
</evidence>
<dbReference type="Gene3D" id="1.10.150.240">
    <property type="entry name" value="Putative phosphatase, domain 2"/>
    <property type="match status" value="1"/>
</dbReference>
<dbReference type="SFLD" id="SFLDG01129">
    <property type="entry name" value="C1.5:_HAD__Beta-PGM__Phosphata"/>
    <property type="match status" value="1"/>
</dbReference>
<organism evidence="1">
    <name type="scientific">Eremomyces bilateralis CBS 781.70</name>
    <dbReference type="NCBI Taxonomy" id="1392243"/>
    <lineage>
        <taxon>Eukaryota</taxon>
        <taxon>Fungi</taxon>
        <taxon>Dikarya</taxon>
        <taxon>Ascomycota</taxon>
        <taxon>Pezizomycotina</taxon>
        <taxon>Dothideomycetes</taxon>
        <taxon>Dothideomycetes incertae sedis</taxon>
        <taxon>Eremomycetales</taxon>
        <taxon>Eremomycetaceae</taxon>
        <taxon>Eremomyces</taxon>
    </lineage>
</organism>
<proteinExistence type="predicted"/>
<dbReference type="OrthoDB" id="40579at2759"/>
<keyword evidence="1 3" id="KW-0378">Hydrolase</keyword>
<dbReference type="InterPro" id="IPR023198">
    <property type="entry name" value="PGP-like_dom2"/>
</dbReference>
<gene>
    <name evidence="1 3" type="ORF">P152DRAFT_509945</name>
</gene>
<dbReference type="NCBIfam" id="TIGR01509">
    <property type="entry name" value="HAD-SF-IA-v3"/>
    <property type="match status" value="1"/>
</dbReference>
<sequence>MDQPHFPPVRAAFFDMDGLLINSEDIYAAVRNKVLVENGYDGEIPWTLVAKMQSRPGDQAPVLDFSGIPLSIEQYKSRQLELHQEHFPKTEPLPGVEPLLHTLKNRVASPPFLALVSSSQPEGFKVKTTHLSPLFEHFPPHLRVLGRDPRIQAARGKPAPDVYLLALNLINESVPGPKITPDECVVFEDSIAGVQAGYAAGMRIVWVPHAKLREIYRGHEEEIPSTSNAEDGTLTIPRALADGQIEILNSLEEFDYRRYGLDVTPRPA</sequence>
<dbReference type="PANTHER" id="PTHR18901">
    <property type="entry name" value="2-DEOXYGLUCOSE-6-PHOSPHATE PHOSPHATASE 2"/>
    <property type="match status" value="1"/>
</dbReference>
<dbReference type="SUPFAM" id="SSF56784">
    <property type="entry name" value="HAD-like"/>
    <property type="match status" value="1"/>
</dbReference>
<dbReference type="InterPro" id="IPR023214">
    <property type="entry name" value="HAD_sf"/>
</dbReference>
<evidence type="ECO:0000313" key="3">
    <source>
        <dbReference type="RefSeq" id="XP_033529867.1"/>
    </source>
</evidence>
<dbReference type="EMBL" id="ML975187">
    <property type="protein sequence ID" value="KAF1808236.1"/>
    <property type="molecule type" value="Genomic_DNA"/>
</dbReference>
<accession>A0A6G1FR75</accession>
<reference evidence="1 3" key="1">
    <citation type="submission" date="2020-01" db="EMBL/GenBank/DDBJ databases">
        <authorList>
            <consortium name="DOE Joint Genome Institute"/>
            <person name="Haridas S."/>
            <person name="Albert R."/>
            <person name="Binder M."/>
            <person name="Bloem J."/>
            <person name="Labutti K."/>
            <person name="Salamov A."/>
            <person name="Andreopoulos B."/>
            <person name="Baker S.E."/>
            <person name="Barry K."/>
            <person name="Bills G."/>
            <person name="Bluhm B.H."/>
            <person name="Cannon C."/>
            <person name="Castanera R."/>
            <person name="Culley D.E."/>
            <person name="Daum C."/>
            <person name="Ezra D."/>
            <person name="Gonzalez J.B."/>
            <person name="Henrissat B."/>
            <person name="Kuo A."/>
            <person name="Liang C."/>
            <person name="Lipzen A."/>
            <person name="Lutzoni F."/>
            <person name="Magnuson J."/>
            <person name="Mondo S."/>
            <person name="Nolan M."/>
            <person name="Ohm R."/>
            <person name="Pangilinan J."/>
            <person name="Park H.-J."/>
            <person name="Ramirez L."/>
            <person name="Alfaro M."/>
            <person name="Sun H."/>
            <person name="Tritt A."/>
            <person name="Yoshinaga Y."/>
            <person name="Zwiers L.-H."/>
            <person name="Turgeon B.G."/>
            <person name="Goodwin S.B."/>
            <person name="Spatafora J.W."/>
            <person name="Crous P.W."/>
            <person name="Grigoriev I.V."/>
        </authorList>
    </citation>
    <scope>NUCLEOTIDE SEQUENCE</scope>
    <source>
        <strain evidence="1 3">CBS 781.70</strain>
    </source>
</reference>
<dbReference type="SFLD" id="SFLDS00003">
    <property type="entry name" value="Haloacid_Dehalogenase"/>
    <property type="match status" value="1"/>
</dbReference>
<dbReference type="GeneID" id="54423202"/>
<dbReference type="AlphaFoldDB" id="A0A6G1FR75"/>
<dbReference type="PANTHER" id="PTHR18901:SF38">
    <property type="entry name" value="PSEUDOURIDINE-5'-PHOSPHATASE"/>
    <property type="match status" value="1"/>
</dbReference>
<evidence type="ECO:0000313" key="1">
    <source>
        <dbReference type="EMBL" id="KAF1808236.1"/>
    </source>
</evidence>
<keyword evidence="2" id="KW-1185">Reference proteome</keyword>